<feature type="compositionally biased region" description="Low complexity" evidence="1">
    <location>
        <begin position="50"/>
        <end position="59"/>
    </location>
</feature>
<feature type="non-terminal residue" evidence="2">
    <location>
        <position position="59"/>
    </location>
</feature>
<feature type="region of interest" description="Disordered" evidence="1">
    <location>
        <begin position="37"/>
        <end position="59"/>
    </location>
</feature>
<reference evidence="2" key="1">
    <citation type="submission" date="2021-06" db="EMBL/GenBank/DDBJ databases">
        <authorList>
            <person name="Kallberg Y."/>
            <person name="Tangrot J."/>
            <person name="Rosling A."/>
        </authorList>
    </citation>
    <scope>NUCLEOTIDE SEQUENCE</scope>
    <source>
        <strain evidence="2">MA453B</strain>
    </source>
</reference>
<sequence>IKKLYALYIEQTFFFSILNNKIFTMDIQGLLLSDDPQSEEDYDYTDLDDLQNNNNVNIE</sequence>
<comment type="caution">
    <text evidence="2">The sequence shown here is derived from an EMBL/GenBank/DDBJ whole genome shotgun (WGS) entry which is preliminary data.</text>
</comment>
<protein>
    <submittedName>
        <fullName evidence="2">26291_t:CDS:1</fullName>
    </submittedName>
</protein>
<accession>A0A9N9KI03</accession>
<evidence type="ECO:0000313" key="2">
    <source>
        <dbReference type="EMBL" id="CAG8829799.1"/>
    </source>
</evidence>
<organism evidence="2 3">
    <name type="scientific">Dentiscutata erythropus</name>
    <dbReference type="NCBI Taxonomy" id="1348616"/>
    <lineage>
        <taxon>Eukaryota</taxon>
        <taxon>Fungi</taxon>
        <taxon>Fungi incertae sedis</taxon>
        <taxon>Mucoromycota</taxon>
        <taxon>Glomeromycotina</taxon>
        <taxon>Glomeromycetes</taxon>
        <taxon>Diversisporales</taxon>
        <taxon>Gigasporaceae</taxon>
        <taxon>Dentiscutata</taxon>
    </lineage>
</organism>
<dbReference type="AlphaFoldDB" id="A0A9N9KI03"/>
<feature type="non-terminal residue" evidence="2">
    <location>
        <position position="1"/>
    </location>
</feature>
<gene>
    <name evidence="2" type="ORF">DERYTH_LOCUS28758</name>
</gene>
<evidence type="ECO:0000256" key="1">
    <source>
        <dbReference type="SAM" id="MobiDB-lite"/>
    </source>
</evidence>
<feature type="compositionally biased region" description="Acidic residues" evidence="1">
    <location>
        <begin position="37"/>
        <end position="49"/>
    </location>
</feature>
<evidence type="ECO:0000313" key="3">
    <source>
        <dbReference type="Proteomes" id="UP000789405"/>
    </source>
</evidence>
<dbReference type="Proteomes" id="UP000789405">
    <property type="component" value="Unassembled WGS sequence"/>
</dbReference>
<name>A0A9N9KI03_9GLOM</name>
<proteinExistence type="predicted"/>
<dbReference type="EMBL" id="CAJVPY010073910">
    <property type="protein sequence ID" value="CAG8829799.1"/>
    <property type="molecule type" value="Genomic_DNA"/>
</dbReference>
<keyword evidence="3" id="KW-1185">Reference proteome</keyword>